<dbReference type="InterPro" id="IPR012902">
    <property type="entry name" value="N_methyl_site"/>
</dbReference>
<gene>
    <name evidence="1" type="ORF">C0630_10770</name>
</gene>
<reference evidence="1 2" key="1">
    <citation type="submission" date="2017-11" db="EMBL/GenBank/DDBJ databases">
        <title>Genome-resolved metagenomics identifies genetic mobility, metabolic interactions, and unexpected diversity in perchlorate-reducing communities.</title>
        <authorList>
            <person name="Barnum T.P."/>
            <person name="Figueroa I.A."/>
            <person name="Carlstrom C.I."/>
            <person name="Lucas L.N."/>
            <person name="Engelbrektson A.L."/>
            <person name="Coates J.D."/>
        </authorList>
    </citation>
    <scope>NUCLEOTIDE SEQUENCE [LARGE SCALE GENOMIC DNA]</scope>
    <source>
        <strain evidence="1">BM301</strain>
    </source>
</reference>
<accession>A0A2N6CVZ4</accession>
<dbReference type="Proteomes" id="UP000235015">
    <property type="component" value="Unassembled WGS sequence"/>
</dbReference>
<evidence type="ECO:0008006" key="3">
    <source>
        <dbReference type="Google" id="ProtNLM"/>
    </source>
</evidence>
<name>A0A2N6CVZ4_9GAMM</name>
<evidence type="ECO:0000313" key="1">
    <source>
        <dbReference type="EMBL" id="PLX61406.1"/>
    </source>
</evidence>
<evidence type="ECO:0000313" key="2">
    <source>
        <dbReference type="Proteomes" id="UP000235015"/>
    </source>
</evidence>
<comment type="caution">
    <text evidence="1">The sequence shown here is derived from an EMBL/GenBank/DDBJ whole genome shotgun (WGS) entry which is preliminary data.</text>
</comment>
<proteinExistence type="predicted"/>
<dbReference type="AlphaFoldDB" id="A0A2N6CVZ4"/>
<dbReference type="Pfam" id="PF07963">
    <property type="entry name" value="N_methyl"/>
    <property type="match status" value="1"/>
</dbReference>
<protein>
    <recommendedName>
        <fullName evidence="3">Prepilin-type N-terminal cleavage/methylation domain-containing protein</fullName>
    </recommendedName>
</protein>
<organism evidence="1 2">
    <name type="scientific">Sedimenticola selenatireducens</name>
    <dbReference type="NCBI Taxonomy" id="191960"/>
    <lineage>
        <taxon>Bacteria</taxon>
        <taxon>Pseudomonadati</taxon>
        <taxon>Pseudomonadota</taxon>
        <taxon>Gammaproteobacteria</taxon>
        <taxon>Chromatiales</taxon>
        <taxon>Sedimenticolaceae</taxon>
        <taxon>Sedimenticola</taxon>
    </lineage>
</organism>
<sequence length="248" mass="27580">MQPTRPATDSRGGFDRRCSADHHTFHLPAGGDSVNCGVSKKESGFTLIEILASMSIGIVLIYMLSETLAVTQTGWSRANLLGQVTKQESRTTRILRQTLTYMLPPAPDAREHTLIVSNQTLEFFTLPPQSRSEWGLMHVRLIIEPEGNNLFALVLNLVPSDDTLKTLNHSSRHVLLSGLAWGRFSYYYEGPNAVSVGQARNDITPELVVVNWAYPDSVNDIHELAVRPRMDLSGRCLLDLTSGTCREF</sequence>
<dbReference type="EMBL" id="PKUN01000017">
    <property type="protein sequence ID" value="PLX61406.1"/>
    <property type="molecule type" value="Genomic_DNA"/>
</dbReference>